<dbReference type="InterPro" id="IPR023506">
    <property type="entry name" value="Trans-aconitate_MeTrfase"/>
</dbReference>
<dbReference type="CDD" id="cd02440">
    <property type="entry name" value="AdoMet_MTases"/>
    <property type="match status" value="1"/>
</dbReference>
<keyword evidence="4 5" id="KW-0949">S-adenosyl-L-methionine</keyword>
<dbReference type="SUPFAM" id="SSF53335">
    <property type="entry name" value="S-adenosyl-L-methionine-dependent methyltransferases"/>
    <property type="match status" value="1"/>
</dbReference>
<dbReference type="GO" id="GO:0030798">
    <property type="term" value="F:trans-aconitate 2-methyltransferase activity"/>
    <property type="evidence" value="ECO:0007669"/>
    <property type="project" value="UniProtKB-UniRule"/>
</dbReference>
<evidence type="ECO:0000256" key="1">
    <source>
        <dbReference type="ARBA" id="ARBA00022490"/>
    </source>
</evidence>
<dbReference type="AlphaFoldDB" id="A0A917CH50"/>
<dbReference type="Proteomes" id="UP000606044">
    <property type="component" value="Unassembled WGS sequence"/>
</dbReference>
<dbReference type="NCBIfam" id="NF002463">
    <property type="entry name" value="PRK01683.1"/>
    <property type="match status" value="1"/>
</dbReference>
<comment type="function">
    <text evidence="5">Catalyzes the S-adenosylmethionine monomethyl esterification of trans-aconitate.</text>
</comment>
<dbReference type="InterPro" id="IPR029063">
    <property type="entry name" value="SAM-dependent_MTases_sf"/>
</dbReference>
<evidence type="ECO:0000256" key="3">
    <source>
        <dbReference type="ARBA" id="ARBA00022679"/>
    </source>
</evidence>
<dbReference type="PANTHER" id="PTHR43861:SF1">
    <property type="entry name" value="TRANS-ACONITATE 2-METHYLTRANSFERASE"/>
    <property type="match status" value="1"/>
</dbReference>
<dbReference type="PANTHER" id="PTHR43861">
    <property type="entry name" value="TRANS-ACONITATE 2-METHYLTRANSFERASE-RELATED"/>
    <property type="match status" value="1"/>
</dbReference>
<dbReference type="GO" id="GO:0032259">
    <property type="term" value="P:methylation"/>
    <property type="evidence" value="ECO:0007669"/>
    <property type="project" value="UniProtKB-KW"/>
</dbReference>
<reference evidence="7" key="2">
    <citation type="submission" date="2020-09" db="EMBL/GenBank/DDBJ databases">
        <authorList>
            <person name="Sun Q."/>
            <person name="Sedlacek I."/>
        </authorList>
    </citation>
    <scope>NUCLEOTIDE SEQUENCE</scope>
    <source>
        <strain evidence="7">CCM 7897</strain>
    </source>
</reference>
<gene>
    <name evidence="5 7" type="primary">tam</name>
    <name evidence="7" type="ORF">GCM10007301_55610</name>
</gene>
<evidence type="ECO:0000313" key="7">
    <source>
        <dbReference type="EMBL" id="GGF88540.1"/>
    </source>
</evidence>
<accession>A0A917CH50</accession>
<feature type="domain" description="Methyltransferase" evidence="6">
    <location>
        <begin position="36"/>
        <end position="125"/>
    </location>
</feature>
<name>A0A917CH50_9HYPH</name>
<evidence type="ECO:0000313" key="8">
    <source>
        <dbReference type="Proteomes" id="UP000606044"/>
    </source>
</evidence>
<comment type="subcellular location">
    <subcellularLocation>
        <location evidence="5">Cytoplasm</location>
    </subcellularLocation>
</comment>
<evidence type="ECO:0000256" key="5">
    <source>
        <dbReference type="HAMAP-Rule" id="MF_00560"/>
    </source>
</evidence>
<dbReference type="Pfam" id="PF13649">
    <property type="entry name" value="Methyltransf_25"/>
    <property type="match status" value="1"/>
</dbReference>
<dbReference type="GO" id="GO:0005737">
    <property type="term" value="C:cytoplasm"/>
    <property type="evidence" value="ECO:0007669"/>
    <property type="project" value="UniProtKB-SubCell"/>
</dbReference>
<sequence length="257" mass="28328">MIADWNARLYLSFEDQRTRPARDLVAQIPLDAARRVVDLGCGPGNSTELLAARYPEAEVIGIDTSPDMLATARRRLPHTTFIEADVATYSLPQPADIILANAVLQWVPDHQALFPRLLGQLSEGGVLAVQMPDNLNEPTHAGMRKVASEGPWAAKLAEATTARTVLPPASQYYDLLAPLATRVDIWRTTYHHPLESPTAVVEWMKGTGLRPFLDPLDKDEQAAFLAAYEAQIAQDYPPRTDGKVLLAFPRLFIIAGR</sequence>
<dbReference type="InterPro" id="IPR023149">
    <property type="entry name" value="Trans_acon_MeTrfase_C"/>
</dbReference>
<keyword evidence="1 5" id="KW-0963">Cytoplasm</keyword>
<keyword evidence="3 5" id="KW-0808">Transferase</keyword>
<reference evidence="7" key="1">
    <citation type="journal article" date="2014" name="Int. J. Syst. Evol. Microbiol.">
        <title>Complete genome sequence of Corynebacterium casei LMG S-19264T (=DSM 44701T), isolated from a smear-ripened cheese.</title>
        <authorList>
            <consortium name="US DOE Joint Genome Institute (JGI-PGF)"/>
            <person name="Walter F."/>
            <person name="Albersmeier A."/>
            <person name="Kalinowski J."/>
            <person name="Ruckert C."/>
        </authorList>
    </citation>
    <scope>NUCLEOTIDE SEQUENCE</scope>
    <source>
        <strain evidence="7">CCM 7897</strain>
    </source>
</reference>
<comment type="catalytic activity">
    <reaction evidence="5">
        <text>trans-aconitate + S-adenosyl-L-methionine = (E)-3-(methoxycarbonyl)pent-2-enedioate + S-adenosyl-L-homocysteine</text>
        <dbReference type="Rhea" id="RHEA:14969"/>
        <dbReference type="ChEBI" id="CHEBI:15708"/>
        <dbReference type="ChEBI" id="CHEBI:57470"/>
        <dbReference type="ChEBI" id="CHEBI:57856"/>
        <dbReference type="ChEBI" id="CHEBI:59789"/>
        <dbReference type="EC" id="2.1.1.144"/>
    </reaction>
</comment>
<evidence type="ECO:0000256" key="2">
    <source>
        <dbReference type="ARBA" id="ARBA00022603"/>
    </source>
</evidence>
<dbReference type="HAMAP" id="MF_00560">
    <property type="entry name" value="Tran_acon_Me_trans"/>
    <property type="match status" value="1"/>
</dbReference>
<comment type="caution">
    <text evidence="7">The sequence shown here is derived from an EMBL/GenBank/DDBJ whole genome shotgun (WGS) entry which is preliminary data.</text>
</comment>
<dbReference type="Gene3D" id="1.10.150.290">
    <property type="entry name" value="S-adenosyl-L-methionine-dependent methyltransferases"/>
    <property type="match status" value="1"/>
</dbReference>
<protein>
    <recommendedName>
        <fullName evidence="5">Trans-aconitate 2-methyltransferase</fullName>
        <ecNumber evidence="5">2.1.1.144</ecNumber>
    </recommendedName>
</protein>
<organism evidence="7 8">
    <name type="scientific">Azorhizobium oxalatiphilum</name>
    <dbReference type="NCBI Taxonomy" id="980631"/>
    <lineage>
        <taxon>Bacteria</taxon>
        <taxon>Pseudomonadati</taxon>
        <taxon>Pseudomonadota</taxon>
        <taxon>Alphaproteobacteria</taxon>
        <taxon>Hyphomicrobiales</taxon>
        <taxon>Xanthobacteraceae</taxon>
        <taxon>Azorhizobium</taxon>
    </lineage>
</organism>
<evidence type="ECO:0000259" key="6">
    <source>
        <dbReference type="Pfam" id="PF13649"/>
    </source>
</evidence>
<keyword evidence="2 5" id="KW-0489">Methyltransferase</keyword>
<keyword evidence="8" id="KW-1185">Reference proteome</keyword>
<dbReference type="EC" id="2.1.1.144" evidence="5"/>
<dbReference type="EMBL" id="BMCT01000013">
    <property type="protein sequence ID" value="GGF88540.1"/>
    <property type="molecule type" value="Genomic_DNA"/>
</dbReference>
<dbReference type="Gene3D" id="3.40.50.150">
    <property type="entry name" value="Vaccinia Virus protein VP39"/>
    <property type="match status" value="1"/>
</dbReference>
<comment type="similarity">
    <text evidence="5">Belongs to the methyltransferase superfamily. Tam family.</text>
</comment>
<dbReference type="InterPro" id="IPR041698">
    <property type="entry name" value="Methyltransf_25"/>
</dbReference>
<evidence type="ECO:0000256" key="4">
    <source>
        <dbReference type="ARBA" id="ARBA00022691"/>
    </source>
</evidence>
<proteinExistence type="inferred from homology"/>